<feature type="binding site" evidence="8">
    <location>
        <begin position="10"/>
        <end position="15"/>
    </location>
    <ligand>
        <name>ATP</name>
        <dbReference type="ChEBI" id="CHEBI:30616"/>
    </ligand>
</feature>
<comment type="catalytic activity">
    <reaction evidence="8">
        <text>3'-dephospho-CoA + ATP = ADP + CoA + H(+)</text>
        <dbReference type="Rhea" id="RHEA:18245"/>
        <dbReference type="ChEBI" id="CHEBI:15378"/>
        <dbReference type="ChEBI" id="CHEBI:30616"/>
        <dbReference type="ChEBI" id="CHEBI:57287"/>
        <dbReference type="ChEBI" id="CHEBI:57328"/>
        <dbReference type="ChEBI" id="CHEBI:456216"/>
        <dbReference type="EC" id="2.7.1.24"/>
    </reaction>
</comment>
<evidence type="ECO:0000256" key="1">
    <source>
        <dbReference type="ARBA" id="ARBA00009018"/>
    </source>
</evidence>
<dbReference type="eggNOG" id="COG0237">
    <property type="taxonomic scope" value="Bacteria"/>
</dbReference>
<dbReference type="CDD" id="cd02022">
    <property type="entry name" value="DPCK"/>
    <property type="match status" value="1"/>
</dbReference>
<dbReference type="RefSeq" id="WP_013809977.1">
    <property type="nucleotide sequence ID" value="NC_015565.1"/>
</dbReference>
<keyword evidence="3 8" id="KW-0808">Transferase</keyword>
<dbReference type="UniPathway" id="UPA00241">
    <property type="reaction ID" value="UER00356"/>
</dbReference>
<sequence>MIIGLTGNIASGKSSVAKYLRDLGALVIDADQVARRVVMPNTPALREIVLSFGPGILNEDGSLNRRKLGSIVFKDQTARLRLEQITHPRIEEEINRQILSFKESSPDGVLVLEVPLLIEVGWHKKVDQVWLVVVREDVQLHRLVMRDKLSPAEARQRMASQMPQWEKMKYADVIIDNSDSPNATLAQVKKAWSKLLTQATH</sequence>
<dbReference type="EMBL" id="CP002736">
    <property type="protein sequence ID" value="AEF93894.1"/>
    <property type="molecule type" value="Genomic_DNA"/>
</dbReference>
<dbReference type="NCBIfam" id="TIGR00152">
    <property type="entry name" value="dephospho-CoA kinase"/>
    <property type="match status" value="1"/>
</dbReference>
<evidence type="ECO:0000256" key="2">
    <source>
        <dbReference type="ARBA" id="ARBA00022490"/>
    </source>
</evidence>
<gene>
    <name evidence="8" type="primary">coaE</name>
    <name evidence="10" type="ordered locus">Desca_1023</name>
</gene>
<name>F6B2R5_DESCC</name>
<dbReference type="SUPFAM" id="SSF52540">
    <property type="entry name" value="P-loop containing nucleoside triphosphate hydrolases"/>
    <property type="match status" value="1"/>
</dbReference>
<keyword evidence="7 8" id="KW-0173">Coenzyme A biosynthesis</keyword>
<dbReference type="HAMAP" id="MF_00376">
    <property type="entry name" value="Dephospho_CoA_kinase"/>
    <property type="match status" value="1"/>
</dbReference>
<organism evidence="10 11">
    <name type="scientific">Desulfotomaculum nigrificans (strain DSM 14880 / VKM B-2319 / CO-1-SRB)</name>
    <name type="common">Desulfotomaculum carboxydivorans</name>
    <dbReference type="NCBI Taxonomy" id="868595"/>
    <lineage>
        <taxon>Bacteria</taxon>
        <taxon>Bacillati</taxon>
        <taxon>Bacillota</taxon>
        <taxon>Clostridia</taxon>
        <taxon>Eubacteriales</taxon>
        <taxon>Desulfotomaculaceae</taxon>
        <taxon>Desulfotomaculum</taxon>
    </lineage>
</organism>
<dbReference type="PROSITE" id="PS51219">
    <property type="entry name" value="DPCK"/>
    <property type="match status" value="1"/>
</dbReference>
<comment type="function">
    <text evidence="8">Catalyzes the phosphorylation of the 3'-hydroxyl group of dephosphocoenzyme A to form coenzyme A.</text>
</comment>
<dbReference type="PANTHER" id="PTHR10695:SF46">
    <property type="entry name" value="BIFUNCTIONAL COENZYME A SYNTHASE-RELATED"/>
    <property type="match status" value="1"/>
</dbReference>
<dbReference type="AlphaFoldDB" id="F6B2R5"/>
<dbReference type="HOGENOM" id="CLU_057180_0_0_9"/>
<dbReference type="FunFam" id="3.40.50.300:FF:000991">
    <property type="entry name" value="Dephospho-CoA kinase"/>
    <property type="match status" value="1"/>
</dbReference>
<evidence type="ECO:0000313" key="11">
    <source>
        <dbReference type="Proteomes" id="UP000009226"/>
    </source>
</evidence>
<dbReference type="InterPro" id="IPR027417">
    <property type="entry name" value="P-loop_NTPase"/>
</dbReference>
<keyword evidence="4 8" id="KW-0547">Nucleotide-binding</keyword>
<evidence type="ECO:0000256" key="5">
    <source>
        <dbReference type="ARBA" id="ARBA00022777"/>
    </source>
</evidence>
<proteinExistence type="inferred from homology"/>
<dbReference type="InterPro" id="IPR001977">
    <property type="entry name" value="Depp_CoAkinase"/>
</dbReference>
<dbReference type="KEGG" id="dca:Desca_1023"/>
<dbReference type="GO" id="GO:0015937">
    <property type="term" value="P:coenzyme A biosynthetic process"/>
    <property type="evidence" value="ECO:0007669"/>
    <property type="project" value="UniProtKB-UniRule"/>
</dbReference>
<dbReference type="GO" id="GO:0005524">
    <property type="term" value="F:ATP binding"/>
    <property type="evidence" value="ECO:0007669"/>
    <property type="project" value="UniProtKB-UniRule"/>
</dbReference>
<keyword evidence="11" id="KW-1185">Reference proteome</keyword>
<evidence type="ECO:0000256" key="9">
    <source>
        <dbReference type="NCBIfam" id="TIGR00152"/>
    </source>
</evidence>
<accession>F6B2R5</accession>
<keyword evidence="5 8" id="KW-0418">Kinase</keyword>
<reference evidence="10" key="1">
    <citation type="submission" date="2011-05" db="EMBL/GenBank/DDBJ databases">
        <title>Complete sequence of Desulfotomaculum carboxydivorans CO-1-SRB.</title>
        <authorList>
            <consortium name="US DOE Joint Genome Institute"/>
            <person name="Lucas S."/>
            <person name="Han J."/>
            <person name="Lapidus A."/>
            <person name="Cheng J.-F."/>
            <person name="Goodwin L."/>
            <person name="Pitluck S."/>
            <person name="Peters L."/>
            <person name="Mikhailova N."/>
            <person name="Lu M."/>
            <person name="Han C."/>
            <person name="Tapia R."/>
            <person name="Land M."/>
            <person name="Hauser L."/>
            <person name="Kyrpides N."/>
            <person name="Ivanova N."/>
            <person name="Pagani I."/>
            <person name="Stams A."/>
            <person name="Plugge C."/>
            <person name="Muyzer G."/>
            <person name="Kuever J."/>
            <person name="Parshina S."/>
            <person name="Ivanova A."/>
            <person name="Nazina T."/>
            <person name="Woyke T."/>
        </authorList>
    </citation>
    <scope>NUCLEOTIDE SEQUENCE [LARGE SCALE GENOMIC DNA]</scope>
    <source>
        <strain evidence="10">CO-1-SRB</strain>
    </source>
</reference>
<evidence type="ECO:0000313" key="10">
    <source>
        <dbReference type="EMBL" id="AEF93894.1"/>
    </source>
</evidence>
<evidence type="ECO:0000256" key="3">
    <source>
        <dbReference type="ARBA" id="ARBA00022679"/>
    </source>
</evidence>
<dbReference type="Gene3D" id="3.40.50.300">
    <property type="entry name" value="P-loop containing nucleotide triphosphate hydrolases"/>
    <property type="match status" value="1"/>
</dbReference>
<dbReference type="PANTHER" id="PTHR10695">
    <property type="entry name" value="DEPHOSPHO-COA KINASE-RELATED"/>
    <property type="match status" value="1"/>
</dbReference>
<dbReference type="Proteomes" id="UP000009226">
    <property type="component" value="Chromosome"/>
</dbReference>
<comment type="subcellular location">
    <subcellularLocation>
        <location evidence="8">Cytoplasm</location>
    </subcellularLocation>
</comment>
<dbReference type="Pfam" id="PF01121">
    <property type="entry name" value="CoaE"/>
    <property type="match status" value="1"/>
</dbReference>
<dbReference type="EC" id="2.7.1.24" evidence="8 9"/>
<keyword evidence="2 8" id="KW-0963">Cytoplasm</keyword>
<protein>
    <recommendedName>
        <fullName evidence="8 9">Dephospho-CoA kinase</fullName>
        <ecNumber evidence="8 9">2.7.1.24</ecNumber>
    </recommendedName>
    <alternativeName>
        <fullName evidence="8">Dephosphocoenzyme A kinase</fullName>
    </alternativeName>
</protein>
<evidence type="ECO:0000256" key="7">
    <source>
        <dbReference type="ARBA" id="ARBA00022993"/>
    </source>
</evidence>
<comment type="similarity">
    <text evidence="1 8">Belongs to the CoaE family.</text>
</comment>
<dbReference type="STRING" id="868595.Desca_1023"/>
<dbReference type="GO" id="GO:0005737">
    <property type="term" value="C:cytoplasm"/>
    <property type="evidence" value="ECO:0007669"/>
    <property type="project" value="UniProtKB-SubCell"/>
</dbReference>
<comment type="pathway">
    <text evidence="8">Cofactor biosynthesis; coenzyme A biosynthesis; CoA from (R)-pantothenate: step 5/5.</text>
</comment>
<dbReference type="GO" id="GO:0004140">
    <property type="term" value="F:dephospho-CoA kinase activity"/>
    <property type="evidence" value="ECO:0007669"/>
    <property type="project" value="UniProtKB-UniRule"/>
</dbReference>
<evidence type="ECO:0000256" key="6">
    <source>
        <dbReference type="ARBA" id="ARBA00022840"/>
    </source>
</evidence>
<keyword evidence="6 8" id="KW-0067">ATP-binding</keyword>
<evidence type="ECO:0000256" key="4">
    <source>
        <dbReference type="ARBA" id="ARBA00022741"/>
    </source>
</evidence>
<evidence type="ECO:0000256" key="8">
    <source>
        <dbReference type="HAMAP-Rule" id="MF_00376"/>
    </source>
</evidence>